<comment type="caution">
    <text evidence="1">The sequence shown here is derived from an EMBL/GenBank/DDBJ whole genome shotgun (WGS) entry which is preliminary data.</text>
</comment>
<proteinExistence type="predicted"/>
<organism evidence="1 2">
    <name type="scientific">Arctium lappa</name>
    <name type="common">Greater burdock</name>
    <name type="synonym">Lappa major</name>
    <dbReference type="NCBI Taxonomy" id="4217"/>
    <lineage>
        <taxon>Eukaryota</taxon>
        <taxon>Viridiplantae</taxon>
        <taxon>Streptophyta</taxon>
        <taxon>Embryophyta</taxon>
        <taxon>Tracheophyta</taxon>
        <taxon>Spermatophyta</taxon>
        <taxon>Magnoliopsida</taxon>
        <taxon>eudicotyledons</taxon>
        <taxon>Gunneridae</taxon>
        <taxon>Pentapetalae</taxon>
        <taxon>asterids</taxon>
        <taxon>campanulids</taxon>
        <taxon>Asterales</taxon>
        <taxon>Asteraceae</taxon>
        <taxon>Carduoideae</taxon>
        <taxon>Cardueae</taxon>
        <taxon>Arctiinae</taxon>
        <taxon>Arctium</taxon>
    </lineage>
</organism>
<name>A0ACB8XI58_ARCLA</name>
<accession>A0ACB8XI58</accession>
<gene>
    <name evidence="1" type="ORF">L6452_42195</name>
</gene>
<sequence length="89" mass="9831">MSSEKKTTKTVLESQWPSPRKVIRGHKKANDDVVEMKIVEKNVKGEAVTKDSGKATEENVVATKVTGEASGEKKKQKGKKTHRLKTKAL</sequence>
<protein>
    <submittedName>
        <fullName evidence="1">Uncharacterized protein</fullName>
    </submittedName>
</protein>
<keyword evidence="2" id="KW-1185">Reference proteome</keyword>
<evidence type="ECO:0000313" key="2">
    <source>
        <dbReference type="Proteomes" id="UP001055879"/>
    </source>
</evidence>
<dbReference type="EMBL" id="CM042063">
    <property type="protein sequence ID" value="KAI3667147.1"/>
    <property type="molecule type" value="Genomic_DNA"/>
</dbReference>
<evidence type="ECO:0000313" key="1">
    <source>
        <dbReference type="EMBL" id="KAI3667147.1"/>
    </source>
</evidence>
<reference evidence="1 2" key="2">
    <citation type="journal article" date="2022" name="Mol. Ecol. Resour.">
        <title>The genomes of chicory, endive, great burdock and yacon provide insights into Asteraceae paleo-polyploidization history and plant inulin production.</title>
        <authorList>
            <person name="Fan W."/>
            <person name="Wang S."/>
            <person name="Wang H."/>
            <person name="Wang A."/>
            <person name="Jiang F."/>
            <person name="Liu H."/>
            <person name="Zhao H."/>
            <person name="Xu D."/>
            <person name="Zhang Y."/>
        </authorList>
    </citation>
    <scope>NUCLEOTIDE SEQUENCE [LARGE SCALE GENOMIC DNA]</scope>
    <source>
        <strain evidence="2">cv. Niubang</strain>
    </source>
</reference>
<dbReference type="Proteomes" id="UP001055879">
    <property type="component" value="Linkage Group LG17"/>
</dbReference>
<reference evidence="2" key="1">
    <citation type="journal article" date="2022" name="Mol. Ecol. Resour.">
        <title>The genomes of chicory, endive, great burdock and yacon provide insights into Asteraceae palaeo-polyploidization history and plant inulin production.</title>
        <authorList>
            <person name="Fan W."/>
            <person name="Wang S."/>
            <person name="Wang H."/>
            <person name="Wang A."/>
            <person name="Jiang F."/>
            <person name="Liu H."/>
            <person name="Zhao H."/>
            <person name="Xu D."/>
            <person name="Zhang Y."/>
        </authorList>
    </citation>
    <scope>NUCLEOTIDE SEQUENCE [LARGE SCALE GENOMIC DNA]</scope>
    <source>
        <strain evidence="2">cv. Niubang</strain>
    </source>
</reference>